<evidence type="ECO:0000256" key="10">
    <source>
        <dbReference type="ARBA" id="ARBA00022840"/>
    </source>
</evidence>
<evidence type="ECO:0000256" key="5">
    <source>
        <dbReference type="ARBA" id="ARBA00019973"/>
    </source>
</evidence>
<keyword evidence="7" id="KW-0808">Transferase</keyword>
<evidence type="ECO:0000259" key="15">
    <source>
        <dbReference type="PROSITE" id="PS50011"/>
    </source>
</evidence>
<gene>
    <name evidence="16" type="ORF">PG991_016317</name>
</gene>
<dbReference type="Gene3D" id="3.30.200.20">
    <property type="entry name" value="Phosphorylase Kinase, domain 1"/>
    <property type="match status" value="1"/>
</dbReference>
<keyword evidence="9 16" id="KW-0418">Kinase</keyword>
<proteinExistence type="predicted"/>
<dbReference type="InterPro" id="IPR051175">
    <property type="entry name" value="CLK_kinases"/>
</dbReference>
<evidence type="ECO:0000256" key="4">
    <source>
        <dbReference type="ARBA" id="ARBA00013948"/>
    </source>
</evidence>
<evidence type="ECO:0000256" key="1">
    <source>
        <dbReference type="ARBA" id="ARBA00003747"/>
    </source>
</evidence>
<sequence length="351" mass="39822">MSSLVRSFPRDGFDVLPADKPIQEERLSSYDPNDFYPVRLGEILGGRNNVYQTVKVCVLGCEESDEVAISDHITSIESGHIGKQRLRLVLDRFQITGSHGPHQCLVFAPLGPTLDDIRESLKPSTLQKEVIQFGMYAVLHGLDFLHQAGVVHTDLSLGNILLGLTDDELLSEIEEAEQNTPSQRKILPGRTVYPPWRISTGSTWPVITDFGVARLGEPGQKYRGDVMPGDYRAPEVILDMEWDSKIDIWGFGCLIWELLEGRPLFRGETNNKLDNERHLAEMVSVMGPPPKTLLERSEKCQKYWDWESLETLETKLEGEDKEQFLALARKILRWLPDERPSADGLYFDDFL</sequence>
<dbReference type="PANTHER" id="PTHR45646">
    <property type="entry name" value="SERINE/THREONINE-PROTEIN KINASE DOA-RELATED"/>
    <property type="match status" value="1"/>
</dbReference>
<dbReference type="InterPro" id="IPR008266">
    <property type="entry name" value="Tyr_kinase_AS"/>
</dbReference>
<keyword evidence="17" id="KW-1185">Reference proteome</keyword>
<evidence type="ECO:0000256" key="3">
    <source>
        <dbReference type="ARBA" id="ARBA00012513"/>
    </source>
</evidence>
<dbReference type="GO" id="GO:0016301">
    <property type="term" value="F:kinase activity"/>
    <property type="evidence" value="ECO:0007669"/>
    <property type="project" value="UniProtKB-KW"/>
</dbReference>
<protein>
    <recommendedName>
        <fullName evidence="5">EKC/KEOPS complex subunit BUD32</fullName>
        <ecNumber evidence="3">2.7.11.1</ecNumber>
    </recommendedName>
    <alternativeName>
        <fullName evidence="11 12">Atypical Serine/threonine protein kinase BUD32</fullName>
    </alternativeName>
    <alternativeName>
        <fullName evidence="4">EKC/KEOPS complex subunit bud32</fullName>
    </alternativeName>
</protein>
<keyword evidence="10" id="KW-0067">ATP-binding</keyword>
<dbReference type="PROSITE" id="PS00109">
    <property type="entry name" value="PROTEIN_KINASE_TYR"/>
    <property type="match status" value="1"/>
</dbReference>
<evidence type="ECO:0000256" key="2">
    <source>
        <dbReference type="ARBA" id="ARBA00011534"/>
    </source>
</evidence>
<evidence type="ECO:0000256" key="7">
    <source>
        <dbReference type="ARBA" id="ARBA00022679"/>
    </source>
</evidence>
<dbReference type="InterPro" id="IPR000719">
    <property type="entry name" value="Prot_kinase_dom"/>
</dbReference>
<evidence type="ECO:0000313" key="16">
    <source>
        <dbReference type="EMBL" id="KAK7993138.1"/>
    </source>
</evidence>
<dbReference type="PROSITE" id="PS50011">
    <property type="entry name" value="PROTEIN_KINASE_DOM"/>
    <property type="match status" value="1"/>
</dbReference>
<comment type="caution">
    <text evidence="16">The sequence shown here is derived from an EMBL/GenBank/DDBJ whole genome shotgun (WGS) entry which is preliminary data.</text>
</comment>
<evidence type="ECO:0000256" key="9">
    <source>
        <dbReference type="ARBA" id="ARBA00022777"/>
    </source>
</evidence>
<dbReference type="Pfam" id="PF00069">
    <property type="entry name" value="Pkinase"/>
    <property type="match status" value="1"/>
</dbReference>
<dbReference type="EMBL" id="JAQQWI010000025">
    <property type="protein sequence ID" value="KAK7993138.1"/>
    <property type="molecule type" value="Genomic_DNA"/>
</dbReference>
<reference evidence="16 17" key="1">
    <citation type="submission" date="2023-01" db="EMBL/GenBank/DDBJ databases">
        <title>Analysis of 21 Apiospora genomes using comparative genomics revels a genus with tremendous synthesis potential of carbohydrate active enzymes and secondary metabolites.</title>
        <authorList>
            <person name="Sorensen T."/>
        </authorList>
    </citation>
    <scope>NUCLEOTIDE SEQUENCE [LARGE SCALE GENOMIC DNA]</scope>
    <source>
        <strain evidence="16 17">CBS 20057</strain>
    </source>
</reference>
<dbReference type="Gene3D" id="1.10.510.10">
    <property type="entry name" value="Transferase(Phosphotransferase) domain 1"/>
    <property type="match status" value="1"/>
</dbReference>
<name>A0ABR1R1L1_9PEZI</name>
<evidence type="ECO:0000256" key="6">
    <source>
        <dbReference type="ARBA" id="ARBA00022527"/>
    </source>
</evidence>
<comment type="function">
    <text evidence="1">Component of the EKC/KEOPS complex that is required for the formation of a threonylcarbamoyl group on adenosine at position 37 (t(6)A37) in tRNAs that read codons beginning with adenine. The complex is probably involved in the transfer of the threonylcarbamoyl moiety of threonylcarbamoyl-AMP (TC-AMP) to the N6 group of A37. BUD32 has ATPase activity in the context of the EKC/KEOPS complex and likely plays a supporting role to the catalytic subunit KAE1. The EKC/KEOPS complex also promotes both telomere uncapping and telomere elongation. The complex is required for efficient recruitment of transcriptional coactivators.</text>
</comment>
<evidence type="ECO:0000256" key="12">
    <source>
        <dbReference type="ARBA" id="ARBA00033194"/>
    </source>
</evidence>
<keyword evidence="6" id="KW-0723">Serine/threonine-protein kinase</keyword>
<dbReference type="SUPFAM" id="SSF56112">
    <property type="entry name" value="Protein kinase-like (PK-like)"/>
    <property type="match status" value="1"/>
</dbReference>
<evidence type="ECO:0000256" key="8">
    <source>
        <dbReference type="ARBA" id="ARBA00022741"/>
    </source>
</evidence>
<dbReference type="EC" id="2.7.11.1" evidence="3"/>
<keyword evidence="8" id="KW-0547">Nucleotide-binding</keyword>
<organism evidence="16 17">
    <name type="scientific">Apiospora marii</name>
    <dbReference type="NCBI Taxonomy" id="335849"/>
    <lineage>
        <taxon>Eukaryota</taxon>
        <taxon>Fungi</taxon>
        <taxon>Dikarya</taxon>
        <taxon>Ascomycota</taxon>
        <taxon>Pezizomycotina</taxon>
        <taxon>Sordariomycetes</taxon>
        <taxon>Xylariomycetidae</taxon>
        <taxon>Amphisphaeriales</taxon>
        <taxon>Apiosporaceae</taxon>
        <taxon>Apiospora</taxon>
    </lineage>
</organism>
<comment type="catalytic activity">
    <reaction evidence="13">
        <text>L-threonyl-[protein] + ATP = O-phospho-L-threonyl-[protein] + ADP + H(+)</text>
        <dbReference type="Rhea" id="RHEA:46608"/>
        <dbReference type="Rhea" id="RHEA-COMP:11060"/>
        <dbReference type="Rhea" id="RHEA-COMP:11605"/>
        <dbReference type="ChEBI" id="CHEBI:15378"/>
        <dbReference type="ChEBI" id="CHEBI:30013"/>
        <dbReference type="ChEBI" id="CHEBI:30616"/>
        <dbReference type="ChEBI" id="CHEBI:61977"/>
        <dbReference type="ChEBI" id="CHEBI:456216"/>
        <dbReference type="EC" id="2.7.11.1"/>
    </reaction>
</comment>
<dbReference type="PANTHER" id="PTHR45646:SF11">
    <property type="entry name" value="SERINE_THREONINE-PROTEIN KINASE DOA"/>
    <property type="match status" value="1"/>
</dbReference>
<evidence type="ECO:0000313" key="17">
    <source>
        <dbReference type="Proteomes" id="UP001396898"/>
    </source>
</evidence>
<dbReference type="InterPro" id="IPR011009">
    <property type="entry name" value="Kinase-like_dom_sf"/>
</dbReference>
<evidence type="ECO:0000256" key="14">
    <source>
        <dbReference type="ARBA" id="ARBA00048679"/>
    </source>
</evidence>
<dbReference type="Proteomes" id="UP001396898">
    <property type="component" value="Unassembled WGS sequence"/>
</dbReference>
<evidence type="ECO:0000256" key="13">
    <source>
        <dbReference type="ARBA" id="ARBA00047899"/>
    </source>
</evidence>
<accession>A0ABR1R1L1</accession>
<feature type="domain" description="Protein kinase" evidence="15">
    <location>
        <begin position="1"/>
        <end position="351"/>
    </location>
</feature>
<evidence type="ECO:0000256" key="11">
    <source>
        <dbReference type="ARBA" id="ARBA00030980"/>
    </source>
</evidence>
<comment type="catalytic activity">
    <reaction evidence="14">
        <text>L-seryl-[protein] + ATP = O-phospho-L-seryl-[protein] + ADP + H(+)</text>
        <dbReference type="Rhea" id="RHEA:17989"/>
        <dbReference type="Rhea" id="RHEA-COMP:9863"/>
        <dbReference type="Rhea" id="RHEA-COMP:11604"/>
        <dbReference type="ChEBI" id="CHEBI:15378"/>
        <dbReference type="ChEBI" id="CHEBI:29999"/>
        <dbReference type="ChEBI" id="CHEBI:30616"/>
        <dbReference type="ChEBI" id="CHEBI:83421"/>
        <dbReference type="ChEBI" id="CHEBI:456216"/>
        <dbReference type="EC" id="2.7.11.1"/>
    </reaction>
</comment>
<comment type="subunit">
    <text evidence="2">Component of the EKC/KEOPS complex composed of at least BUD32, CGI121, GON7, KAE1 and PCC1; the whole complex dimerizes.</text>
</comment>